<dbReference type="GO" id="GO:0005524">
    <property type="term" value="F:ATP binding"/>
    <property type="evidence" value="ECO:0007669"/>
    <property type="project" value="UniProtKB-UniRule"/>
</dbReference>
<feature type="domain" description="ATP-grasp" evidence="5">
    <location>
        <begin position="117"/>
        <end position="296"/>
    </location>
</feature>
<dbReference type="Gene3D" id="3.30.1490.20">
    <property type="entry name" value="ATP-grasp fold, A domain"/>
    <property type="match status" value="1"/>
</dbReference>
<dbReference type="PANTHER" id="PTHR43585">
    <property type="entry name" value="FUMIPYRROLE BIOSYNTHESIS PROTEIN C"/>
    <property type="match status" value="1"/>
</dbReference>
<evidence type="ECO:0000313" key="6">
    <source>
        <dbReference type="EMBL" id="CVK32286.1"/>
    </source>
</evidence>
<dbReference type="SUPFAM" id="SSF56059">
    <property type="entry name" value="Glutathione synthetase ATP-binding domain-like"/>
    <property type="match status" value="1"/>
</dbReference>
<proteinExistence type="predicted"/>
<dbReference type="GO" id="GO:0016874">
    <property type="term" value="F:ligase activity"/>
    <property type="evidence" value="ECO:0007669"/>
    <property type="project" value="UniProtKB-KW"/>
</dbReference>
<dbReference type="Gene3D" id="3.40.50.20">
    <property type="match status" value="1"/>
</dbReference>
<organism evidence="6 7">
    <name type="scientific">Methanoculleus bourgensis</name>
    <dbReference type="NCBI Taxonomy" id="83986"/>
    <lineage>
        <taxon>Archaea</taxon>
        <taxon>Methanobacteriati</taxon>
        <taxon>Methanobacteriota</taxon>
        <taxon>Stenosarchaea group</taxon>
        <taxon>Methanomicrobia</taxon>
        <taxon>Methanomicrobiales</taxon>
        <taxon>Methanomicrobiaceae</taxon>
        <taxon>Methanoculleus</taxon>
    </lineage>
</organism>
<sequence>MRVLITDGNFKHTLASVRSLGKRGVDVTVLSHMRLSVSFHSKYCSKGILAPNPEHDTTFAEFVYDLAKRERFDVVLPISYAAVDQISRIQEELEPYIRVPLPNRASIELAGNKDRTMQLAESIGIAIPKTYYPQSLKDAERIADSLSYPVVVKGARENGNVGYANSPEELISQYKKISAFSPIVQEYITGGGYGFFALYNHGEARAIFMHRRLREYPVTGGPSALAESIYDPMLMEQGLKLLDNLQWHGVAMVEFKKDERTGRYVLMEINPKFWGSLELAIASGVDFPYLTCRMACEGDIESVFSYKTGVKFRWLFPQDVFHAVTNPGAIPEFISDFADRTICYDIDPHDIVPNILQLGMTAGEFALRIKQRRFWRPHGRPLL</sequence>
<dbReference type="InterPro" id="IPR013815">
    <property type="entry name" value="ATP_grasp_subdomain_1"/>
</dbReference>
<accession>A0A0X3BJF9</accession>
<dbReference type="PANTHER" id="PTHR43585:SF2">
    <property type="entry name" value="ATP-GRASP ENZYME FSQD"/>
    <property type="match status" value="1"/>
</dbReference>
<reference evidence="6 7" key="1">
    <citation type="submission" date="2016-01" db="EMBL/GenBank/DDBJ databases">
        <authorList>
            <person name="Manzoor S."/>
        </authorList>
    </citation>
    <scope>NUCLEOTIDE SEQUENCE [LARGE SCALE GENOMIC DNA]</scope>
    <source>
        <strain evidence="6">Methanoculleus sp MAB1</strain>
    </source>
</reference>
<dbReference type="Pfam" id="PF15632">
    <property type="entry name" value="ATPgrasp_Ter"/>
    <property type="match status" value="1"/>
</dbReference>
<dbReference type="Proteomes" id="UP000069850">
    <property type="component" value="Chromosome 1"/>
</dbReference>
<evidence type="ECO:0000256" key="3">
    <source>
        <dbReference type="ARBA" id="ARBA00022840"/>
    </source>
</evidence>
<evidence type="ECO:0000313" key="7">
    <source>
        <dbReference type="Proteomes" id="UP000069850"/>
    </source>
</evidence>
<dbReference type="GeneID" id="27137018"/>
<gene>
    <name evidence="6" type="ORF">MMAB1_1072</name>
</gene>
<dbReference type="EMBL" id="LT158599">
    <property type="protein sequence ID" value="CVK32286.1"/>
    <property type="molecule type" value="Genomic_DNA"/>
</dbReference>
<keyword evidence="2 4" id="KW-0547">Nucleotide-binding</keyword>
<dbReference type="AlphaFoldDB" id="A0A0X3BJF9"/>
<dbReference type="OrthoDB" id="11959at2157"/>
<name>A0A0X3BJF9_9EURY</name>
<dbReference type="PROSITE" id="PS50975">
    <property type="entry name" value="ATP_GRASP"/>
    <property type="match status" value="1"/>
</dbReference>
<dbReference type="GO" id="GO:0046872">
    <property type="term" value="F:metal ion binding"/>
    <property type="evidence" value="ECO:0007669"/>
    <property type="project" value="InterPro"/>
</dbReference>
<dbReference type="RefSeq" id="WP_062262557.1">
    <property type="nucleotide sequence ID" value="NZ_LT158599.1"/>
</dbReference>
<evidence type="ECO:0000256" key="4">
    <source>
        <dbReference type="PROSITE-ProRule" id="PRU00409"/>
    </source>
</evidence>
<dbReference type="KEGG" id="mema:MMAB1_1072"/>
<dbReference type="InterPro" id="IPR052032">
    <property type="entry name" value="ATP-dep_AA_Ligase"/>
</dbReference>
<protein>
    <submittedName>
        <fullName evidence="6">ATP-grasp enzyme-like protein</fullName>
    </submittedName>
</protein>
<evidence type="ECO:0000259" key="5">
    <source>
        <dbReference type="PROSITE" id="PS50975"/>
    </source>
</evidence>
<evidence type="ECO:0000256" key="2">
    <source>
        <dbReference type="ARBA" id="ARBA00022741"/>
    </source>
</evidence>
<dbReference type="Gene3D" id="3.30.470.20">
    <property type="entry name" value="ATP-grasp fold, B domain"/>
    <property type="match status" value="1"/>
</dbReference>
<keyword evidence="1" id="KW-0436">Ligase</keyword>
<evidence type="ECO:0000256" key="1">
    <source>
        <dbReference type="ARBA" id="ARBA00022598"/>
    </source>
</evidence>
<dbReference type="InterPro" id="IPR011761">
    <property type="entry name" value="ATP-grasp"/>
</dbReference>
<keyword evidence="3 4" id="KW-0067">ATP-binding</keyword>